<dbReference type="AlphaFoldDB" id="A0A1H7TJV8"/>
<dbReference type="EMBL" id="FOAZ01000014">
    <property type="protein sequence ID" value="SEL84968.1"/>
    <property type="molecule type" value="Genomic_DNA"/>
</dbReference>
<feature type="region of interest" description="Disordered" evidence="1">
    <location>
        <begin position="30"/>
        <end position="80"/>
    </location>
</feature>
<sequence length="198" mass="19363">MRSATRRATVAATAVTAVLLLGACSQTAADAGAGSGTTTAGTAPSASGSTPSGDPGTGTGDSSSAAPTVPAVPTHSAPAAPASLPVLGAVWASGVRGYGTARPSGLDNGGDPTGIVTGLTWSSWGGSSADGTGTAEYVAPGQSVAQGSEERAKVVAFDLGTCHGKTAYRAIEWYFPGKGQHFSTTHYFDACTGQDHGM</sequence>
<dbReference type="Proteomes" id="UP000183015">
    <property type="component" value="Unassembled WGS sequence"/>
</dbReference>
<name>A0A1H7TJV8_STRJI</name>
<reference evidence="4" key="1">
    <citation type="submission" date="2016-10" db="EMBL/GenBank/DDBJ databases">
        <authorList>
            <person name="Varghese N."/>
        </authorList>
    </citation>
    <scope>NUCLEOTIDE SEQUENCE [LARGE SCALE GENOMIC DNA]</scope>
    <source>
        <strain evidence="4">DSM 45096 / BCRC 16803 / CGMCC 4.1857 / CIP 109030 / JCM 12277 / KCTC 19219 / NBRC 100920 / 33214</strain>
    </source>
</reference>
<dbReference type="PROSITE" id="PS51257">
    <property type="entry name" value="PROKAR_LIPOPROTEIN"/>
    <property type="match status" value="1"/>
</dbReference>
<evidence type="ECO:0000313" key="3">
    <source>
        <dbReference type="EMBL" id="SEL84968.1"/>
    </source>
</evidence>
<keyword evidence="4" id="KW-1185">Reference proteome</keyword>
<evidence type="ECO:0000313" key="4">
    <source>
        <dbReference type="Proteomes" id="UP000183015"/>
    </source>
</evidence>
<proteinExistence type="predicted"/>
<dbReference type="RefSeq" id="WP_052439531.1">
    <property type="nucleotide sequence ID" value="NZ_BBPN01000067.1"/>
</dbReference>
<evidence type="ECO:0008006" key="5">
    <source>
        <dbReference type="Google" id="ProtNLM"/>
    </source>
</evidence>
<gene>
    <name evidence="3" type="ORF">SAMN05414137_11425</name>
</gene>
<organism evidence="3 4">
    <name type="scientific">Streptacidiphilus jiangxiensis</name>
    <dbReference type="NCBI Taxonomy" id="235985"/>
    <lineage>
        <taxon>Bacteria</taxon>
        <taxon>Bacillati</taxon>
        <taxon>Actinomycetota</taxon>
        <taxon>Actinomycetes</taxon>
        <taxon>Kitasatosporales</taxon>
        <taxon>Streptomycetaceae</taxon>
        <taxon>Streptacidiphilus</taxon>
    </lineage>
</organism>
<feature type="signal peptide" evidence="2">
    <location>
        <begin position="1"/>
        <end position="28"/>
    </location>
</feature>
<dbReference type="STRING" id="235985.SAMN05414137_11425"/>
<protein>
    <recommendedName>
        <fullName evidence="5">Serine/threonine protein kinase</fullName>
    </recommendedName>
</protein>
<evidence type="ECO:0000256" key="1">
    <source>
        <dbReference type="SAM" id="MobiDB-lite"/>
    </source>
</evidence>
<dbReference type="OrthoDB" id="3579825at2"/>
<feature type="chain" id="PRO_5010260275" description="Serine/threonine protein kinase" evidence="2">
    <location>
        <begin position="29"/>
        <end position="198"/>
    </location>
</feature>
<evidence type="ECO:0000256" key="2">
    <source>
        <dbReference type="SAM" id="SignalP"/>
    </source>
</evidence>
<accession>A0A1H7TJV8</accession>
<dbReference type="eggNOG" id="ENOG5032RJ3">
    <property type="taxonomic scope" value="Bacteria"/>
</dbReference>
<keyword evidence="2" id="KW-0732">Signal</keyword>